<evidence type="ECO:0000256" key="6">
    <source>
        <dbReference type="SAM" id="MobiDB-lite"/>
    </source>
</evidence>
<dbReference type="RefSeq" id="WP_251224094.1">
    <property type="nucleotide sequence ID" value="NZ_JAMBOL010000014.1"/>
</dbReference>
<evidence type="ECO:0000259" key="8">
    <source>
        <dbReference type="PROSITE" id="PS50983"/>
    </source>
</evidence>
<dbReference type="InterPro" id="IPR051313">
    <property type="entry name" value="Bact_iron-sidero_bind"/>
</dbReference>
<dbReference type="PANTHER" id="PTHR30532">
    <property type="entry name" value="IRON III DICITRATE-BINDING PERIPLASMIC PROTEIN"/>
    <property type="match status" value="1"/>
</dbReference>
<dbReference type="CDD" id="cd01140">
    <property type="entry name" value="FatB"/>
    <property type="match status" value="1"/>
</dbReference>
<organism evidence="9 10">
    <name type="scientific">Halalkalibacter oceani</name>
    <dbReference type="NCBI Taxonomy" id="1653776"/>
    <lineage>
        <taxon>Bacteria</taxon>
        <taxon>Bacillati</taxon>
        <taxon>Bacillota</taxon>
        <taxon>Bacilli</taxon>
        <taxon>Bacillales</taxon>
        <taxon>Bacillaceae</taxon>
        <taxon>Halalkalibacter</taxon>
    </lineage>
</organism>
<feature type="region of interest" description="Disordered" evidence="6">
    <location>
        <begin position="23"/>
        <end position="53"/>
    </location>
</feature>
<evidence type="ECO:0000256" key="5">
    <source>
        <dbReference type="SAM" id="Coils"/>
    </source>
</evidence>
<accession>A0A9X2IPK4</accession>
<evidence type="ECO:0000256" key="3">
    <source>
        <dbReference type="ARBA" id="ARBA00022448"/>
    </source>
</evidence>
<evidence type="ECO:0000256" key="7">
    <source>
        <dbReference type="SAM" id="SignalP"/>
    </source>
</evidence>
<dbReference type="Proteomes" id="UP001139179">
    <property type="component" value="Unassembled WGS sequence"/>
</dbReference>
<feature type="compositionally biased region" description="Acidic residues" evidence="6">
    <location>
        <begin position="29"/>
        <end position="53"/>
    </location>
</feature>
<gene>
    <name evidence="9" type="ORF">M3202_14810</name>
</gene>
<dbReference type="PROSITE" id="PS50983">
    <property type="entry name" value="FE_B12_PBP"/>
    <property type="match status" value="1"/>
</dbReference>
<feature type="chain" id="PRO_5040902063" evidence="7">
    <location>
        <begin position="19"/>
        <end position="335"/>
    </location>
</feature>
<comment type="caution">
    <text evidence="9">The sequence shown here is derived from an EMBL/GenBank/DDBJ whole genome shotgun (WGS) entry which is preliminary data.</text>
</comment>
<dbReference type="PANTHER" id="PTHR30532:SF28">
    <property type="entry name" value="PETROBACTIN-BINDING PROTEIN YCLQ"/>
    <property type="match status" value="1"/>
</dbReference>
<feature type="coiled-coil region" evidence="5">
    <location>
        <begin position="185"/>
        <end position="212"/>
    </location>
</feature>
<comment type="subcellular location">
    <subcellularLocation>
        <location evidence="1">Cell membrane</location>
        <topology evidence="1">Lipid-anchor</topology>
    </subcellularLocation>
</comment>
<feature type="domain" description="Fe/B12 periplasmic-binding" evidence="8">
    <location>
        <begin position="76"/>
        <end position="335"/>
    </location>
</feature>
<dbReference type="GO" id="GO:0005886">
    <property type="term" value="C:plasma membrane"/>
    <property type="evidence" value="ECO:0007669"/>
    <property type="project" value="UniProtKB-SubCell"/>
</dbReference>
<feature type="signal peptide" evidence="7">
    <location>
        <begin position="1"/>
        <end position="18"/>
    </location>
</feature>
<dbReference type="SUPFAM" id="SSF53807">
    <property type="entry name" value="Helical backbone' metal receptor"/>
    <property type="match status" value="1"/>
</dbReference>
<dbReference type="PROSITE" id="PS51257">
    <property type="entry name" value="PROKAR_LIPOPROTEIN"/>
    <property type="match status" value="1"/>
</dbReference>
<keyword evidence="3" id="KW-0813">Transport</keyword>
<dbReference type="InterPro" id="IPR002491">
    <property type="entry name" value="ABC_transptr_periplasmic_BD"/>
</dbReference>
<keyword evidence="5" id="KW-0175">Coiled coil</keyword>
<dbReference type="GO" id="GO:1901678">
    <property type="term" value="P:iron coordination entity transport"/>
    <property type="evidence" value="ECO:0007669"/>
    <property type="project" value="UniProtKB-ARBA"/>
</dbReference>
<proteinExistence type="inferred from homology"/>
<dbReference type="Gene3D" id="3.40.50.1980">
    <property type="entry name" value="Nitrogenase molybdenum iron protein domain"/>
    <property type="match status" value="2"/>
</dbReference>
<evidence type="ECO:0000256" key="2">
    <source>
        <dbReference type="ARBA" id="ARBA00008814"/>
    </source>
</evidence>
<dbReference type="InterPro" id="IPR033870">
    <property type="entry name" value="FatB"/>
</dbReference>
<name>A0A9X2IPK4_9BACI</name>
<comment type="similarity">
    <text evidence="2">Belongs to the bacterial solute-binding protein 8 family.</text>
</comment>
<keyword evidence="4 7" id="KW-0732">Signal</keyword>
<evidence type="ECO:0000313" key="9">
    <source>
        <dbReference type="EMBL" id="MCM3715340.1"/>
    </source>
</evidence>
<evidence type="ECO:0000256" key="1">
    <source>
        <dbReference type="ARBA" id="ARBA00004193"/>
    </source>
</evidence>
<protein>
    <submittedName>
        <fullName evidence="9">Siderophore ABC transporter substrate-binding protein</fullName>
    </submittedName>
</protein>
<dbReference type="EMBL" id="JAMBOL010000014">
    <property type="protein sequence ID" value="MCM3715340.1"/>
    <property type="molecule type" value="Genomic_DNA"/>
</dbReference>
<evidence type="ECO:0000313" key="10">
    <source>
        <dbReference type="Proteomes" id="UP001139179"/>
    </source>
</evidence>
<keyword evidence="10" id="KW-1185">Reference proteome</keyword>
<sequence length="335" mass="36023">MKKYLSFLILLVLVVTLAACGTDSSNDADTGEEESPATTEEATEEDGSGAEAESEAAEITVTHDLGETVVQKEPETVVVFDYGALETLDTLGVEVAGVAKGSSLPDYLSKYEGDEYTNVGSLKELDFETIYGLNPDLIIISGRQSEAYEELSEIAPTIFVGVDTTNYMESFTHNVELLGEIFNKEEEAEAELTKINDAIAALNEEVAELDGTGLIVLTTSGNISAYGNGSRFGILHDVFGIPAADENIEASTHGMSVSYEYIAETNPDYLFVIDRDQAIDEAGSENPLINNEIIDSTNAAQNDNIVFLNPSVWYLSGGGLISVSEMVKEIHEGIQ</sequence>
<dbReference type="Pfam" id="PF01497">
    <property type="entry name" value="Peripla_BP_2"/>
    <property type="match status" value="1"/>
</dbReference>
<reference evidence="9" key="1">
    <citation type="submission" date="2022-05" db="EMBL/GenBank/DDBJ databases">
        <title>Comparative Genomics of Spacecraft Associated Microbes.</title>
        <authorList>
            <person name="Tran M.T."/>
            <person name="Wright A."/>
            <person name="Seuylemezian A."/>
            <person name="Eisen J."/>
            <person name="Coil D."/>
        </authorList>
    </citation>
    <scope>NUCLEOTIDE SEQUENCE</scope>
    <source>
        <strain evidence="9">214.1.1</strain>
    </source>
</reference>
<evidence type="ECO:0000256" key="4">
    <source>
        <dbReference type="ARBA" id="ARBA00022729"/>
    </source>
</evidence>
<dbReference type="GO" id="GO:0030288">
    <property type="term" value="C:outer membrane-bounded periplasmic space"/>
    <property type="evidence" value="ECO:0007669"/>
    <property type="project" value="TreeGrafter"/>
</dbReference>
<dbReference type="AlphaFoldDB" id="A0A9X2IPK4"/>